<accession>A0A4Q2K2J2</accession>
<organism evidence="2 3">
    <name type="scientific">Senegalimassilia faecalis</name>
    <dbReference type="NCBI Taxonomy" id="2509433"/>
    <lineage>
        <taxon>Bacteria</taxon>
        <taxon>Bacillati</taxon>
        <taxon>Actinomycetota</taxon>
        <taxon>Coriobacteriia</taxon>
        <taxon>Coriobacteriales</taxon>
        <taxon>Coriobacteriaceae</taxon>
        <taxon>Senegalimassilia</taxon>
    </lineage>
</organism>
<feature type="compositionally biased region" description="Low complexity" evidence="1">
    <location>
        <begin position="130"/>
        <end position="154"/>
    </location>
</feature>
<sequence>MTLHSFYNNQEVSGTTDETGKMVLNIDGLCSDHLAEVDEPVDSEGKQLDYLSFSNPAMRVSRRSSSKGICCLVGTSLVRQAYLLKFNEDLSYQYVPISTYDMAALPDEYAASPLAAAAVTPAARATLTARATAPRIDSSTPATTTSSANYSSATGNRKARTAERAQTPKRPRPHPRALSMQW</sequence>
<protein>
    <submittedName>
        <fullName evidence="2">Uncharacterized protein</fullName>
    </submittedName>
</protein>
<keyword evidence="3" id="KW-1185">Reference proteome</keyword>
<evidence type="ECO:0000256" key="1">
    <source>
        <dbReference type="SAM" id="MobiDB-lite"/>
    </source>
</evidence>
<reference evidence="2 3" key="1">
    <citation type="submission" date="2019-01" db="EMBL/GenBank/DDBJ databases">
        <title>Senegalimassilia sp. nov. KGMB04484 isolated human feces.</title>
        <authorList>
            <person name="Han K.-I."/>
            <person name="Kim J.-S."/>
            <person name="Lee K.C."/>
            <person name="Suh M.K."/>
            <person name="Eom M.K."/>
            <person name="Lee J.H."/>
            <person name="Park S.-H."/>
            <person name="Kang S.W."/>
            <person name="Park J.-E."/>
            <person name="Oh B.S."/>
            <person name="Yu S.Y."/>
            <person name="Choi S.-H."/>
            <person name="Lee D.H."/>
            <person name="Yoon H."/>
            <person name="Kim B.-Y."/>
            <person name="Lee J.H."/>
            <person name="Lee J.-S."/>
        </authorList>
    </citation>
    <scope>NUCLEOTIDE SEQUENCE [LARGE SCALE GENOMIC DNA]</scope>
    <source>
        <strain evidence="2 3">KGMB04484</strain>
    </source>
</reference>
<comment type="caution">
    <text evidence="2">The sequence shown here is derived from an EMBL/GenBank/DDBJ whole genome shotgun (WGS) entry which is preliminary data.</text>
</comment>
<evidence type="ECO:0000313" key="2">
    <source>
        <dbReference type="EMBL" id="RXZ54688.1"/>
    </source>
</evidence>
<name>A0A4Q2K2J2_9ACTN</name>
<evidence type="ECO:0000313" key="3">
    <source>
        <dbReference type="Proteomes" id="UP000293345"/>
    </source>
</evidence>
<gene>
    <name evidence="2" type="ORF">ET524_09480</name>
</gene>
<feature type="region of interest" description="Disordered" evidence="1">
    <location>
        <begin position="130"/>
        <end position="182"/>
    </location>
</feature>
<dbReference type="AlphaFoldDB" id="A0A4Q2K2J2"/>
<dbReference type="Proteomes" id="UP000293345">
    <property type="component" value="Unassembled WGS sequence"/>
</dbReference>
<proteinExistence type="predicted"/>
<dbReference type="EMBL" id="SDPW01000001">
    <property type="protein sequence ID" value="RXZ54688.1"/>
    <property type="molecule type" value="Genomic_DNA"/>
</dbReference>